<evidence type="ECO:0000313" key="2">
    <source>
        <dbReference type="Proteomes" id="UP001526430"/>
    </source>
</evidence>
<proteinExistence type="predicted"/>
<dbReference type="RefSeq" id="WP_301592091.1">
    <property type="nucleotide sequence ID" value="NZ_JAPFQI010000023.1"/>
</dbReference>
<dbReference type="InterPro" id="IPR008320">
    <property type="entry name" value="UCP032025"/>
</dbReference>
<reference evidence="1 2" key="1">
    <citation type="submission" date="2022-10" db="EMBL/GenBank/DDBJ databases">
        <title>Roseococcus glaciei nov., sp. nov., isolated from glacier.</title>
        <authorList>
            <person name="Liu Q."/>
            <person name="Xin Y.-H."/>
        </authorList>
    </citation>
    <scope>NUCLEOTIDE SEQUENCE [LARGE SCALE GENOMIC DNA]</scope>
    <source>
        <strain evidence="1 2">MDT2-1-1</strain>
    </source>
</reference>
<protein>
    <submittedName>
        <fullName evidence="1">DUF1489 domain-containing protein</fullName>
    </submittedName>
</protein>
<dbReference type="PIRSF" id="PIRSF032025">
    <property type="entry name" value="UCP032025"/>
    <property type="match status" value="1"/>
</dbReference>
<accession>A0ABT3P0E7</accession>
<keyword evidence="2" id="KW-1185">Reference proteome</keyword>
<comment type="caution">
    <text evidence="1">The sequence shown here is derived from an EMBL/GenBank/DDBJ whole genome shotgun (WGS) entry which is preliminary data.</text>
</comment>
<organism evidence="1 2">
    <name type="scientific">Sabulicella glaciei</name>
    <dbReference type="NCBI Taxonomy" id="2984948"/>
    <lineage>
        <taxon>Bacteria</taxon>
        <taxon>Pseudomonadati</taxon>
        <taxon>Pseudomonadota</taxon>
        <taxon>Alphaproteobacteria</taxon>
        <taxon>Acetobacterales</taxon>
        <taxon>Acetobacteraceae</taxon>
        <taxon>Sabulicella</taxon>
    </lineage>
</organism>
<dbReference type="Proteomes" id="UP001526430">
    <property type="component" value="Unassembled WGS sequence"/>
</dbReference>
<sequence>MLHLLKLSVGPRDVAQLRRIQAERAVSEPPLRHRTRTVPRRRAEILEGGSIFWVVAGFVQVRQRIMDIREDCWEDGSACCGLILDPELVPVEARAVKAFQGWRYLEHAEAPADVVAGTEAVRGLDKLPPSLRAALREARLI</sequence>
<dbReference type="Pfam" id="PF07370">
    <property type="entry name" value="DUF1489"/>
    <property type="match status" value="1"/>
</dbReference>
<name>A0ABT3P0E7_9PROT</name>
<dbReference type="EMBL" id="JAPFQI010000023">
    <property type="protein sequence ID" value="MCW8087884.1"/>
    <property type="molecule type" value="Genomic_DNA"/>
</dbReference>
<evidence type="ECO:0000313" key="1">
    <source>
        <dbReference type="EMBL" id="MCW8087884.1"/>
    </source>
</evidence>
<gene>
    <name evidence="1" type="ORF">OF850_19970</name>
</gene>